<dbReference type="GO" id="GO:0005525">
    <property type="term" value="F:GTP binding"/>
    <property type="evidence" value="ECO:0007669"/>
    <property type="project" value="InterPro"/>
</dbReference>
<dbReference type="Gene3D" id="3.40.50.300">
    <property type="entry name" value="P-loop containing nucleotide triphosphate hydrolases"/>
    <property type="match status" value="1"/>
</dbReference>
<dbReference type="SUPFAM" id="SSF52540">
    <property type="entry name" value="P-loop containing nucleoside triphosphate hydrolases"/>
    <property type="match status" value="1"/>
</dbReference>
<dbReference type="AlphaFoldDB" id="X1ELI2"/>
<dbReference type="GO" id="GO:0003924">
    <property type="term" value="F:GTPase activity"/>
    <property type="evidence" value="ECO:0007669"/>
    <property type="project" value="InterPro"/>
</dbReference>
<dbReference type="NCBIfam" id="TIGR00231">
    <property type="entry name" value="small_GTP"/>
    <property type="match status" value="1"/>
</dbReference>
<evidence type="ECO:0000313" key="2">
    <source>
        <dbReference type="EMBL" id="GAH34231.1"/>
    </source>
</evidence>
<evidence type="ECO:0008006" key="3">
    <source>
        <dbReference type="Google" id="ProtNLM"/>
    </source>
</evidence>
<dbReference type="PRINTS" id="PR00449">
    <property type="entry name" value="RASTRNSFRMNG"/>
</dbReference>
<reference evidence="2" key="1">
    <citation type="journal article" date="2014" name="Front. Microbiol.">
        <title>High frequency of phylogenetically diverse reductive dehalogenase-homologous genes in deep subseafloor sedimentary metagenomes.</title>
        <authorList>
            <person name="Kawai M."/>
            <person name="Futagami T."/>
            <person name="Toyoda A."/>
            <person name="Takaki Y."/>
            <person name="Nishi S."/>
            <person name="Hori S."/>
            <person name="Arai W."/>
            <person name="Tsubouchi T."/>
            <person name="Morono Y."/>
            <person name="Uchiyama I."/>
            <person name="Ito T."/>
            <person name="Fujiyama A."/>
            <person name="Inagaki F."/>
            <person name="Takami H."/>
        </authorList>
    </citation>
    <scope>NUCLEOTIDE SEQUENCE</scope>
    <source>
        <strain evidence="2">Expedition CK06-06</strain>
    </source>
</reference>
<proteinExistence type="inferred from homology"/>
<dbReference type="PROSITE" id="PS51421">
    <property type="entry name" value="RAS"/>
    <property type="match status" value="1"/>
</dbReference>
<comment type="similarity">
    <text evidence="1">Belongs to the small GTPase superfamily. Rab family.</text>
</comment>
<dbReference type="InterPro" id="IPR005225">
    <property type="entry name" value="Small_GTP-bd"/>
</dbReference>
<dbReference type="CDD" id="cd00154">
    <property type="entry name" value="Rab"/>
    <property type="match status" value="1"/>
</dbReference>
<dbReference type="InterPro" id="IPR001806">
    <property type="entry name" value="Small_GTPase"/>
</dbReference>
<dbReference type="PANTHER" id="PTHR47979">
    <property type="entry name" value="DRAB11-RELATED"/>
    <property type="match status" value="1"/>
</dbReference>
<gene>
    <name evidence="2" type="ORF">S03H2_12993</name>
</gene>
<accession>X1ELI2</accession>
<name>X1ELI2_9ZZZZ</name>
<sequence>MIDTYTQEKKILYTFKTVIVGPPSVGKTCLFNRFYFNSFNFDTSLTIGVNFHSIDLKIRFENEIKSHKETYNVLSIFDFGGQERFKALIPKFLGGANGVLLVFDLTSKNSFEQLEFWYDQILENANGLNIPKLLVGSKSDLVSSTSIESLVPEEKILNFIQEKNMDGFFKTSSLQNQNVLSVFKELNNLMLKHLDTQYVVC</sequence>
<evidence type="ECO:0000256" key="1">
    <source>
        <dbReference type="ARBA" id="ARBA00006270"/>
    </source>
</evidence>
<dbReference type="InterPro" id="IPR027417">
    <property type="entry name" value="P-loop_NTPase"/>
</dbReference>
<dbReference type="SMART" id="SM00175">
    <property type="entry name" value="RAB"/>
    <property type="match status" value="1"/>
</dbReference>
<dbReference type="SMART" id="SM00173">
    <property type="entry name" value="RAS"/>
    <property type="match status" value="1"/>
</dbReference>
<dbReference type="InterPro" id="IPR050209">
    <property type="entry name" value="Rab_GTPases_membrane_traffic"/>
</dbReference>
<dbReference type="Pfam" id="PF00071">
    <property type="entry name" value="Ras"/>
    <property type="match status" value="1"/>
</dbReference>
<dbReference type="SMART" id="SM00174">
    <property type="entry name" value="RHO"/>
    <property type="match status" value="1"/>
</dbReference>
<dbReference type="FunFam" id="3.40.50.300:FF:001447">
    <property type="entry name" value="Ras-related protein Rab-1B"/>
    <property type="match status" value="1"/>
</dbReference>
<organism evidence="2">
    <name type="scientific">marine sediment metagenome</name>
    <dbReference type="NCBI Taxonomy" id="412755"/>
    <lineage>
        <taxon>unclassified sequences</taxon>
        <taxon>metagenomes</taxon>
        <taxon>ecological metagenomes</taxon>
    </lineage>
</organism>
<dbReference type="EMBL" id="BARU01006600">
    <property type="protein sequence ID" value="GAH34231.1"/>
    <property type="molecule type" value="Genomic_DNA"/>
</dbReference>
<comment type="caution">
    <text evidence="2">The sequence shown here is derived from an EMBL/GenBank/DDBJ whole genome shotgun (WGS) entry which is preliminary data.</text>
</comment>
<dbReference type="PROSITE" id="PS51419">
    <property type="entry name" value="RAB"/>
    <property type="match status" value="1"/>
</dbReference>
<protein>
    <recommendedName>
        <fullName evidence="3">GTP-binding protein</fullName>
    </recommendedName>
</protein>